<reference evidence="10" key="1">
    <citation type="journal article" date="2019" name="Int. J. Syst. Evol. Microbiol.">
        <title>The Global Catalogue of Microorganisms (GCM) 10K type strain sequencing project: providing services to taxonomists for standard genome sequencing and annotation.</title>
        <authorList>
            <consortium name="The Broad Institute Genomics Platform"/>
            <consortium name="The Broad Institute Genome Sequencing Center for Infectious Disease"/>
            <person name="Wu L."/>
            <person name="Ma J."/>
        </authorList>
    </citation>
    <scope>NUCLEOTIDE SEQUENCE [LARGE SCALE GENOMIC DNA]</scope>
    <source>
        <strain evidence="10">KLKA75</strain>
    </source>
</reference>
<dbReference type="RefSeq" id="WP_378252457.1">
    <property type="nucleotide sequence ID" value="NZ_JBHSIT010000001.1"/>
</dbReference>
<proteinExistence type="predicted"/>
<feature type="transmembrane region" description="Helical" evidence="7">
    <location>
        <begin position="36"/>
        <end position="59"/>
    </location>
</feature>
<feature type="transmembrane region" description="Helical" evidence="7">
    <location>
        <begin position="112"/>
        <end position="138"/>
    </location>
</feature>
<evidence type="ECO:0000313" key="9">
    <source>
        <dbReference type="EMBL" id="MFC4906776.1"/>
    </source>
</evidence>
<dbReference type="PROSITE" id="PS00216">
    <property type="entry name" value="SUGAR_TRANSPORT_1"/>
    <property type="match status" value="1"/>
</dbReference>
<evidence type="ECO:0000256" key="1">
    <source>
        <dbReference type="ARBA" id="ARBA00004651"/>
    </source>
</evidence>
<gene>
    <name evidence="9" type="ORF">ACFPCY_05560</name>
</gene>
<dbReference type="PANTHER" id="PTHR23517">
    <property type="entry name" value="RESISTANCE PROTEIN MDTM, PUTATIVE-RELATED-RELATED"/>
    <property type="match status" value="1"/>
</dbReference>
<evidence type="ECO:0000256" key="4">
    <source>
        <dbReference type="ARBA" id="ARBA00022692"/>
    </source>
</evidence>
<comment type="caution">
    <text evidence="9">The sequence shown here is derived from an EMBL/GenBank/DDBJ whole genome shotgun (WGS) entry which is preliminary data.</text>
</comment>
<protein>
    <submittedName>
        <fullName evidence="9">MDR family MFS transporter</fullName>
    </submittedName>
</protein>
<evidence type="ECO:0000313" key="10">
    <source>
        <dbReference type="Proteomes" id="UP001595872"/>
    </source>
</evidence>
<evidence type="ECO:0000256" key="6">
    <source>
        <dbReference type="ARBA" id="ARBA00023136"/>
    </source>
</evidence>
<evidence type="ECO:0000259" key="8">
    <source>
        <dbReference type="PROSITE" id="PS50850"/>
    </source>
</evidence>
<feature type="transmembrane region" description="Helical" evidence="7">
    <location>
        <begin position="270"/>
        <end position="292"/>
    </location>
</feature>
<comment type="subcellular location">
    <subcellularLocation>
        <location evidence="1">Cell membrane</location>
        <topology evidence="1">Multi-pass membrane protein</topology>
    </subcellularLocation>
</comment>
<dbReference type="SUPFAM" id="SSF103473">
    <property type="entry name" value="MFS general substrate transporter"/>
    <property type="match status" value="1"/>
</dbReference>
<feature type="transmembrane region" description="Helical" evidence="7">
    <location>
        <begin position="71"/>
        <end position="92"/>
    </location>
</feature>
<dbReference type="PROSITE" id="PS50850">
    <property type="entry name" value="MFS"/>
    <property type="match status" value="1"/>
</dbReference>
<keyword evidence="6 7" id="KW-0472">Membrane</keyword>
<feature type="transmembrane region" description="Helical" evidence="7">
    <location>
        <begin position="233"/>
        <end position="250"/>
    </location>
</feature>
<feature type="domain" description="Major facilitator superfamily (MFS) profile" evidence="8">
    <location>
        <begin position="34"/>
        <end position="412"/>
    </location>
</feature>
<feature type="transmembrane region" description="Helical" evidence="7">
    <location>
        <begin position="299"/>
        <end position="318"/>
    </location>
</feature>
<evidence type="ECO:0000256" key="2">
    <source>
        <dbReference type="ARBA" id="ARBA00022448"/>
    </source>
</evidence>
<keyword evidence="10" id="KW-1185">Reference proteome</keyword>
<dbReference type="CDD" id="cd17329">
    <property type="entry name" value="MFS_MdtH_MDR_like"/>
    <property type="match status" value="1"/>
</dbReference>
<dbReference type="InterPro" id="IPR011701">
    <property type="entry name" value="MFS"/>
</dbReference>
<keyword evidence="2" id="KW-0813">Transport</keyword>
<dbReference type="Proteomes" id="UP001595872">
    <property type="component" value="Unassembled WGS sequence"/>
</dbReference>
<evidence type="ECO:0000256" key="5">
    <source>
        <dbReference type="ARBA" id="ARBA00022989"/>
    </source>
</evidence>
<feature type="transmembrane region" description="Helical" evidence="7">
    <location>
        <begin position="324"/>
        <end position="349"/>
    </location>
</feature>
<sequence length="421" mass="43688">MTTLDESLQEPGLAASPNRLSAFLAPRLGGLPRAFWALWTGTLINRLGTMVEPFLGLYLTTARGLSLAQAGGVMTVLGAGSLGGQFLGGTLADRIGRRRTLLLSTLGTGGAMLALGYAQGMVALVAAAALLGLLMDMFRPASQAMVADMVPAADRARAFGLNFWAVNLGWAVAMVSAGTLARTGFHTLFWINAATAAAFGTLVWRAVPETRPARPAGADADPRGGFLDVLRDRVMVGYTLAAMAYVFVLMQSMTTMPLAMREHGLGPGTYGWVIAINGVVIITVQPLVNAWLTRRDHSLVLAAGMAVVAVGIGCTALASRPWEYAVAVVLWSFGEIMAASVLQAIVAGLAPDHLRGRYSGLYGLAWSGGFMLAPLGGTQLLGLGGSALMWPACGALGLAAAAAQIALGPAVRRRTAVQPDA</sequence>
<evidence type="ECO:0000256" key="3">
    <source>
        <dbReference type="ARBA" id="ARBA00022475"/>
    </source>
</evidence>
<feature type="transmembrane region" description="Helical" evidence="7">
    <location>
        <begin position="361"/>
        <end position="382"/>
    </location>
</feature>
<evidence type="ECO:0000256" key="7">
    <source>
        <dbReference type="SAM" id="Phobius"/>
    </source>
</evidence>
<feature type="transmembrane region" description="Helical" evidence="7">
    <location>
        <begin position="187"/>
        <end position="207"/>
    </location>
</feature>
<dbReference type="InterPro" id="IPR036259">
    <property type="entry name" value="MFS_trans_sf"/>
</dbReference>
<accession>A0ABV9TT99</accession>
<feature type="transmembrane region" description="Helical" evidence="7">
    <location>
        <begin position="159"/>
        <end position="181"/>
    </location>
</feature>
<keyword evidence="5 7" id="KW-1133">Transmembrane helix</keyword>
<dbReference type="InterPro" id="IPR050171">
    <property type="entry name" value="MFS_Transporters"/>
</dbReference>
<keyword evidence="3" id="KW-1003">Cell membrane</keyword>
<organism evidence="9 10">
    <name type="scientific">Actinomadura gamaensis</name>
    <dbReference type="NCBI Taxonomy" id="1763541"/>
    <lineage>
        <taxon>Bacteria</taxon>
        <taxon>Bacillati</taxon>
        <taxon>Actinomycetota</taxon>
        <taxon>Actinomycetes</taxon>
        <taxon>Streptosporangiales</taxon>
        <taxon>Thermomonosporaceae</taxon>
        <taxon>Actinomadura</taxon>
    </lineage>
</organism>
<dbReference type="InterPro" id="IPR020846">
    <property type="entry name" value="MFS_dom"/>
</dbReference>
<dbReference type="InterPro" id="IPR005829">
    <property type="entry name" value="Sugar_transporter_CS"/>
</dbReference>
<feature type="transmembrane region" description="Helical" evidence="7">
    <location>
        <begin position="388"/>
        <end position="407"/>
    </location>
</feature>
<name>A0ABV9TT99_9ACTN</name>
<dbReference type="EMBL" id="JBHSIT010000001">
    <property type="protein sequence ID" value="MFC4906776.1"/>
    <property type="molecule type" value="Genomic_DNA"/>
</dbReference>
<keyword evidence="4 7" id="KW-0812">Transmembrane</keyword>
<dbReference type="PANTHER" id="PTHR23517:SF2">
    <property type="entry name" value="MULTIDRUG RESISTANCE PROTEIN MDTH"/>
    <property type="match status" value="1"/>
</dbReference>
<dbReference type="Gene3D" id="1.20.1250.20">
    <property type="entry name" value="MFS general substrate transporter like domains"/>
    <property type="match status" value="1"/>
</dbReference>
<dbReference type="Pfam" id="PF07690">
    <property type="entry name" value="MFS_1"/>
    <property type="match status" value="1"/>
</dbReference>